<keyword evidence="1 6" id="KW-0963">Cytoplasm</keyword>
<evidence type="ECO:0000256" key="6">
    <source>
        <dbReference type="HAMAP-Rule" id="MF_00074"/>
    </source>
</evidence>
<keyword evidence="3 6" id="KW-0489">Methyltransferase</keyword>
<accession>A0A432MCW9</accession>
<protein>
    <recommendedName>
        <fullName evidence="6">Ribosomal RNA small subunit methyltransferase G</fullName>
        <ecNumber evidence="6">2.1.1.-</ecNumber>
    </recommendedName>
    <alternativeName>
        <fullName evidence="6">16S rRNA 7-methylguanosine methyltransferase</fullName>
        <shortName evidence="6">16S rRNA m7G methyltransferase</shortName>
    </alternativeName>
</protein>
<keyword evidence="4 6" id="KW-0808">Transferase</keyword>
<organism evidence="8 9">
    <name type="scientific">Tautonia sociabilis</name>
    <dbReference type="NCBI Taxonomy" id="2080755"/>
    <lineage>
        <taxon>Bacteria</taxon>
        <taxon>Pseudomonadati</taxon>
        <taxon>Planctomycetota</taxon>
        <taxon>Planctomycetia</taxon>
        <taxon>Isosphaerales</taxon>
        <taxon>Isosphaeraceae</taxon>
        <taxon>Tautonia</taxon>
    </lineage>
</organism>
<reference evidence="8 9" key="2">
    <citation type="submission" date="2019-01" db="EMBL/GenBank/DDBJ databases">
        <title>Tautonia sociabilis, a novel thermotolerant planctomycete of Isosphaeraceae family, isolated from a 4000 m deep subterranean habitat.</title>
        <authorList>
            <person name="Kovaleva O.L."/>
            <person name="Elcheninov A.G."/>
            <person name="Van Heerden E."/>
            <person name="Toshchakov S.V."/>
            <person name="Novikov A."/>
            <person name="Bonch-Osmolovskaya E.A."/>
            <person name="Kublanov I.V."/>
        </authorList>
    </citation>
    <scope>NUCLEOTIDE SEQUENCE [LARGE SCALE GENOMIC DNA]</scope>
    <source>
        <strain evidence="8 9">GM2012</strain>
    </source>
</reference>
<feature type="binding site" evidence="6">
    <location>
        <position position="87"/>
    </location>
    <ligand>
        <name>S-adenosyl-L-methionine</name>
        <dbReference type="ChEBI" id="CHEBI:59789"/>
    </ligand>
</feature>
<sequence length="508" mass="54532">MREPGGSDVSSAPSRAALKAIIERCGLRLAEPQYDALWAYHRLLREADAELNLTRIRNFENMVLKHYVDSLLVLKHVDLPSPLVDMGSGAGLPGIPLKIARPEVHIILAEPRGARAAFLRAACERLGLQGAEVHAGKVGPHFTRAVEGVISRAVATIPETLERVAYCLRPGGRMIFLKGPECDDEIAEAGRELASSYRLVGDVADRIPGTEHRRRFVVYERLDAPVVSRSLPAGEVPRARAFSGPVKELTSASNPSFRLARDVLSGRGIRKHGRTLISGSRIVSEVVDHFADRVEAWLTGPDGDPPPEALGETAAWLRIDPNLFKELDVFGTGGPLLLARVPAMPLWSDSEPWPPGCSLFVPFQDPENVGAVIRSAAAFGVARVILLREAAHPFHPKAIRAAGPAVFQVPIRSGPSIDALRCEGAPMIPLDVDGPPIDAGPWPDRFALVPGVEGPGLPEGLRGHPGRRRVPIAPGVESLNAATAAAIALFSWRSSAGWPGEGEEVANE</sequence>
<dbReference type="HAMAP" id="MF_00074">
    <property type="entry name" value="16SrRNA_methyltr_G"/>
    <property type="match status" value="1"/>
</dbReference>
<dbReference type="NCBIfam" id="TIGR00138">
    <property type="entry name" value="rsmG_gidB"/>
    <property type="match status" value="1"/>
</dbReference>
<evidence type="ECO:0000256" key="5">
    <source>
        <dbReference type="ARBA" id="ARBA00022691"/>
    </source>
</evidence>
<name>A0A432MCW9_9BACT</name>
<evidence type="ECO:0000313" key="8">
    <source>
        <dbReference type="EMBL" id="RUL82212.1"/>
    </source>
</evidence>
<dbReference type="Pfam" id="PF00588">
    <property type="entry name" value="SpoU_methylase"/>
    <property type="match status" value="1"/>
</dbReference>
<dbReference type="InterPro" id="IPR029063">
    <property type="entry name" value="SAM-dependent_MTases_sf"/>
</dbReference>
<dbReference type="EC" id="2.1.1.-" evidence="6"/>
<comment type="caution">
    <text evidence="8">The sequence shown here is derived from an EMBL/GenBank/DDBJ whole genome shotgun (WGS) entry which is preliminary data.</text>
</comment>
<proteinExistence type="inferred from homology"/>
<dbReference type="GO" id="GO:0003723">
    <property type="term" value="F:RNA binding"/>
    <property type="evidence" value="ECO:0007669"/>
    <property type="project" value="InterPro"/>
</dbReference>
<keyword evidence="9" id="KW-1185">Reference proteome</keyword>
<dbReference type="GO" id="GO:0070043">
    <property type="term" value="F:rRNA (guanine-N7-)-methyltransferase activity"/>
    <property type="evidence" value="ECO:0007669"/>
    <property type="project" value="UniProtKB-UniRule"/>
</dbReference>
<comment type="similarity">
    <text evidence="6">Belongs to the methyltransferase superfamily. RNA methyltransferase RsmG family.</text>
</comment>
<evidence type="ECO:0000313" key="9">
    <source>
        <dbReference type="Proteomes" id="UP000280296"/>
    </source>
</evidence>
<dbReference type="PANTHER" id="PTHR31760">
    <property type="entry name" value="S-ADENOSYL-L-METHIONINE-DEPENDENT METHYLTRANSFERASES SUPERFAMILY PROTEIN"/>
    <property type="match status" value="1"/>
</dbReference>
<dbReference type="PANTHER" id="PTHR31760:SF0">
    <property type="entry name" value="S-ADENOSYL-L-METHIONINE-DEPENDENT METHYLTRANSFERASES SUPERFAMILY PROTEIN"/>
    <property type="match status" value="1"/>
</dbReference>
<comment type="function">
    <text evidence="6">Specifically methylates the N7 position of a guanine in 16S rRNA.</text>
</comment>
<dbReference type="InterPro" id="IPR003682">
    <property type="entry name" value="rRNA_ssu_MeTfrase_G"/>
</dbReference>
<dbReference type="GO" id="GO:0005829">
    <property type="term" value="C:cytosol"/>
    <property type="evidence" value="ECO:0007669"/>
    <property type="project" value="TreeGrafter"/>
</dbReference>
<dbReference type="SUPFAM" id="SSF53335">
    <property type="entry name" value="S-adenosyl-L-methionine-dependent methyltransferases"/>
    <property type="match status" value="1"/>
</dbReference>
<keyword evidence="2 6" id="KW-0698">rRNA processing</keyword>
<dbReference type="Gene3D" id="3.40.50.150">
    <property type="entry name" value="Vaccinia Virus protein VP39"/>
    <property type="match status" value="1"/>
</dbReference>
<dbReference type="EMBL" id="RYZH01000074">
    <property type="protein sequence ID" value="RUL82212.1"/>
    <property type="molecule type" value="Genomic_DNA"/>
</dbReference>
<dbReference type="OrthoDB" id="9794400at2"/>
<gene>
    <name evidence="6 8" type="primary">rsmG</name>
    <name evidence="8" type="ORF">TsocGM_23795</name>
</gene>
<dbReference type="InterPro" id="IPR001537">
    <property type="entry name" value="SpoU_MeTrfase"/>
</dbReference>
<evidence type="ECO:0000256" key="4">
    <source>
        <dbReference type="ARBA" id="ARBA00022679"/>
    </source>
</evidence>
<dbReference type="AlphaFoldDB" id="A0A432MCW9"/>
<feature type="domain" description="tRNA/rRNA methyltransferase SpoU type" evidence="7">
    <location>
        <begin position="362"/>
        <end position="490"/>
    </location>
</feature>
<evidence type="ECO:0000256" key="2">
    <source>
        <dbReference type="ARBA" id="ARBA00022552"/>
    </source>
</evidence>
<keyword evidence="5 6" id="KW-0949">S-adenosyl-L-methionine</keyword>
<comment type="caution">
    <text evidence="6">Lacks conserved residue(s) required for the propagation of feature annotation.</text>
</comment>
<dbReference type="CDD" id="cd18095">
    <property type="entry name" value="SpoU-like_rRNA-MTase"/>
    <property type="match status" value="1"/>
</dbReference>
<feature type="binding site" evidence="6">
    <location>
        <position position="92"/>
    </location>
    <ligand>
        <name>S-adenosyl-L-methionine</name>
        <dbReference type="ChEBI" id="CHEBI:59789"/>
    </ligand>
</feature>
<dbReference type="SUPFAM" id="SSF75217">
    <property type="entry name" value="alpha/beta knot"/>
    <property type="match status" value="1"/>
</dbReference>
<dbReference type="InterPro" id="IPR029026">
    <property type="entry name" value="tRNA_m1G_MTases_N"/>
</dbReference>
<evidence type="ECO:0000256" key="3">
    <source>
        <dbReference type="ARBA" id="ARBA00022603"/>
    </source>
</evidence>
<comment type="subcellular location">
    <subcellularLocation>
        <location evidence="6">Cytoplasm</location>
    </subcellularLocation>
</comment>
<dbReference type="Proteomes" id="UP000280296">
    <property type="component" value="Unassembled WGS sequence"/>
</dbReference>
<feature type="binding site" evidence="6">
    <location>
        <position position="152"/>
    </location>
    <ligand>
        <name>S-adenosyl-L-methionine</name>
        <dbReference type="ChEBI" id="CHEBI:59789"/>
    </ligand>
</feature>
<reference evidence="8 9" key="1">
    <citation type="submission" date="2018-12" db="EMBL/GenBank/DDBJ databases">
        <authorList>
            <person name="Toschakov S.V."/>
        </authorList>
    </citation>
    <scope>NUCLEOTIDE SEQUENCE [LARGE SCALE GENOMIC DNA]</scope>
    <source>
        <strain evidence="8 9">GM2012</strain>
    </source>
</reference>
<dbReference type="Pfam" id="PF02527">
    <property type="entry name" value="GidB"/>
    <property type="match status" value="1"/>
</dbReference>
<evidence type="ECO:0000259" key="7">
    <source>
        <dbReference type="Pfam" id="PF00588"/>
    </source>
</evidence>
<dbReference type="Gene3D" id="3.40.1280.10">
    <property type="match status" value="1"/>
</dbReference>
<evidence type="ECO:0000256" key="1">
    <source>
        <dbReference type="ARBA" id="ARBA00022490"/>
    </source>
</evidence>
<dbReference type="InterPro" id="IPR029028">
    <property type="entry name" value="Alpha/beta_knot_MTases"/>
</dbReference>